<gene>
    <name evidence="5" type="ORF">C6P46_005476</name>
</gene>
<comment type="subcellular location">
    <subcellularLocation>
        <location evidence="1">Membrane</location>
        <topology evidence="1">Multi-pass membrane protein</topology>
    </subcellularLocation>
</comment>
<dbReference type="Pfam" id="PF01975">
    <property type="entry name" value="SurE"/>
    <property type="match status" value="1"/>
</dbReference>
<dbReference type="InterPro" id="IPR002828">
    <property type="entry name" value="SurE-like_Pase/nucleotidase"/>
</dbReference>
<feature type="transmembrane region" description="Helical" evidence="3">
    <location>
        <begin position="744"/>
        <end position="761"/>
    </location>
</feature>
<keyword evidence="6" id="KW-1185">Reference proteome</keyword>
<dbReference type="EMBL" id="PUHQ01000006">
    <property type="protein sequence ID" value="KAG0666125.1"/>
    <property type="molecule type" value="Genomic_DNA"/>
</dbReference>
<feature type="transmembrane region" description="Helical" evidence="3">
    <location>
        <begin position="664"/>
        <end position="682"/>
    </location>
</feature>
<dbReference type="PANTHER" id="PTHR47551">
    <property type="entry name" value="TUBULIN--TYROSINE LIGASE PBY1-RELATED"/>
    <property type="match status" value="1"/>
</dbReference>
<dbReference type="InterPro" id="IPR036259">
    <property type="entry name" value="MFS_trans_sf"/>
</dbReference>
<proteinExistence type="predicted"/>
<protein>
    <recommendedName>
        <fullName evidence="4">Survival protein SurE-like phosphatase/nucleotidase domain-containing protein</fullName>
    </recommendedName>
</protein>
<organism evidence="5 6">
    <name type="scientific">Rhodotorula mucilaginosa</name>
    <name type="common">Yeast</name>
    <name type="synonym">Rhodotorula rubra</name>
    <dbReference type="NCBI Taxonomy" id="5537"/>
    <lineage>
        <taxon>Eukaryota</taxon>
        <taxon>Fungi</taxon>
        <taxon>Dikarya</taxon>
        <taxon>Basidiomycota</taxon>
        <taxon>Pucciniomycotina</taxon>
        <taxon>Microbotryomycetes</taxon>
        <taxon>Sporidiobolales</taxon>
        <taxon>Sporidiobolaceae</taxon>
        <taxon>Rhodotorula</taxon>
    </lineage>
</organism>
<dbReference type="SUPFAM" id="SSF64167">
    <property type="entry name" value="SurE-like"/>
    <property type="match status" value="1"/>
</dbReference>
<evidence type="ECO:0000256" key="3">
    <source>
        <dbReference type="SAM" id="Phobius"/>
    </source>
</evidence>
<feature type="transmembrane region" description="Helical" evidence="3">
    <location>
        <begin position="485"/>
        <end position="505"/>
    </location>
</feature>
<evidence type="ECO:0000256" key="2">
    <source>
        <dbReference type="SAM" id="MobiDB-lite"/>
    </source>
</evidence>
<feature type="transmembrane region" description="Helical" evidence="3">
    <location>
        <begin position="773"/>
        <end position="795"/>
    </location>
</feature>
<dbReference type="InterPro" id="IPR027746">
    <property type="entry name" value="TTL"/>
</dbReference>
<feature type="region of interest" description="Disordered" evidence="2">
    <location>
        <begin position="563"/>
        <end position="582"/>
    </location>
</feature>
<name>A0A9P6W6N4_RHOMI</name>
<feature type="transmembrane region" description="Helical" evidence="3">
    <location>
        <begin position="517"/>
        <end position="539"/>
    </location>
</feature>
<dbReference type="GO" id="GO:0000932">
    <property type="term" value="C:P-body"/>
    <property type="evidence" value="ECO:0007669"/>
    <property type="project" value="TreeGrafter"/>
</dbReference>
<feature type="region of interest" description="Disordered" evidence="2">
    <location>
        <begin position="1"/>
        <end position="22"/>
    </location>
</feature>
<dbReference type="PANTHER" id="PTHR47551:SF1">
    <property type="entry name" value="TUBULIN--TYROSINE LIGASE PBY1-RELATED"/>
    <property type="match status" value="1"/>
</dbReference>
<dbReference type="Pfam" id="PF07690">
    <property type="entry name" value="MFS_1"/>
    <property type="match status" value="1"/>
</dbReference>
<feature type="region of interest" description="Disordered" evidence="2">
    <location>
        <begin position="261"/>
        <end position="282"/>
    </location>
</feature>
<dbReference type="Gene3D" id="1.20.1250.20">
    <property type="entry name" value="MFS general substrate transporter like domains"/>
    <property type="match status" value="1"/>
</dbReference>
<feature type="transmembrane region" description="Helical" evidence="3">
    <location>
        <begin position="443"/>
        <end position="464"/>
    </location>
</feature>
<keyword evidence="3" id="KW-1133">Transmembrane helix</keyword>
<comment type="caution">
    <text evidence="5">The sequence shown here is derived from an EMBL/GenBank/DDBJ whole genome shotgun (WGS) entry which is preliminary data.</text>
</comment>
<dbReference type="OrthoDB" id="410267at2759"/>
<dbReference type="AlphaFoldDB" id="A0A9P6W6N4"/>
<evidence type="ECO:0000256" key="1">
    <source>
        <dbReference type="ARBA" id="ARBA00004141"/>
    </source>
</evidence>
<dbReference type="GO" id="GO:0016787">
    <property type="term" value="F:hydrolase activity"/>
    <property type="evidence" value="ECO:0007669"/>
    <property type="project" value="InterPro"/>
</dbReference>
<dbReference type="GO" id="GO:0022857">
    <property type="term" value="F:transmembrane transporter activity"/>
    <property type="evidence" value="ECO:0007669"/>
    <property type="project" value="InterPro"/>
</dbReference>
<dbReference type="SUPFAM" id="SSF103473">
    <property type="entry name" value="MFS general substrate transporter"/>
    <property type="match status" value="1"/>
</dbReference>
<feature type="region of interest" description="Disordered" evidence="2">
    <location>
        <begin position="612"/>
        <end position="641"/>
    </location>
</feature>
<sequence length="895" mass="94269">MAAPSRRMRVLITNDDGPPSGTGGHSPFIYPFARALMTHLNWDVRVVVPASQRSWVGKSYLIAEKVTGAYYYPRGEDGTEGETRELPRPIGEGEMEWVLLDGTPGEYPPFGSLSERAFGRLISARSLVETATCSSIALHNLFPANSFDLVISGPNFGRNTSTAFALSSGTLGAALAASLSGTRAVALSWGLMEGYKPPPAEFVDAAAKLSCQVIEKLAEAGWGSGEEHVDVYSVNVPLMPEIISRPEVRWTTMANTSYGRLFKSTPHPATTSAATDSGGPAAIAEPKQASAQLSGEGDENLLVSEQHWKEKLHFAFAPDLSSLVNPRKEDLEEGTDKHAIHNGAISVTPIRAAFAEARPPQGIPLEGLNVSAYLPQLGTRLHLSSLALNIVSGAGNAGVYLSGPVLGSFVDARGPKPVLSSAALCLLLGYAGLAIMYKGGEDGLYGLLGVPGLALCQVATGIGGSAGLSASLKATSQSFPSSQRGAAMAAVLACFGLSAFFYSSIARAHLFAAADPTPAFLFTLAVGCTLSMLVGVLFVRPDPPAAASYHLLEAEAGVEDDFSHATPHLNGASPFPESGFSTPRERRILHDSEEGSESAYSLHPALEAAAQDEQGALADRSRGRRTRSSSPLLKGRGAGGQDWTRHHAGELDVNGMALLSERDFWTLFCFLGLCSGVGLMYINNLGTMVTTLASPEEDSVAVVKKQASLVSLLSLMNSAGRLAIGFTADFTTHHAPDRIRFARIWWLLATAGGFVVSQVLAGKAERIDGFGGLAVPTIAVGFSYGTLFGLVPVVMLERFGIRDFAQNNGWLCLSPGHQAVYDSHVSAPESLPIEPATATAGNLVRRGGTSAPAHLCTVGRECFAAAFRATTLMSLVALGLAVSLSLRPSFKPAYR</sequence>
<evidence type="ECO:0000313" key="5">
    <source>
        <dbReference type="EMBL" id="KAG0666125.1"/>
    </source>
</evidence>
<dbReference type="InterPro" id="IPR036523">
    <property type="entry name" value="SurE-like_sf"/>
</dbReference>
<dbReference type="Proteomes" id="UP000777482">
    <property type="component" value="Unassembled WGS sequence"/>
</dbReference>
<keyword evidence="3" id="KW-0472">Membrane</keyword>
<keyword evidence="3" id="KW-0812">Transmembrane</keyword>
<feature type="compositionally biased region" description="Low complexity" evidence="2">
    <location>
        <begin position="264"/>
        <end position="275"/>
    </location>
</feature>
<accession>A0A9P6W6N4</accession>
<dbReference type="InterPro" id="IPR011701">
    <property type="entry name" value="MFS"/>
</dbReference>
<feature type="domain" description="Survival protein SurE-like phosphatase/nucleotidase" evidence="4">
    <location>
        <begin position="10"/>
        <end position="258"/>
    </location>
</feature>
<reference evidence="5 6" key="1">
    <citation type="submission" date="2020-11" db="EMBL/GenBank/DDBJ databases">
        <title>Kefir isolates.</title>
        <authorList>
            <person name="Marcisauskas S."/>
            <person name="Kim Y."/>
            <person name="Blasche S."/>
        </authorList>
    </citation>
    <scope>NUCLEOTIDE SEQUENCE [LARGE SCALE GENOMIC DNA]</scope>
    <source>
        <strain evidence="5 6">KR</strain>
    </source>
</reference>
<evidence type="ECO:0000313" key="6">
    <source>
        <dbReference type="Proteomes" id="UP000777482"/>
    </source>
</evidence>
<feature type="transmembrane region" description="Helical" evidence="3">
    <location>
        <begin position="865"/>
        <end position="886"/>
    </location>
</feature>
<feature type="transmembrane region" description="Helical" evidence="3">
    <location>
        <begin position="418"/>
        <end position="437"/>
    </location>
</feature>
<evidence type="ECO:0000259" key="4">
    <source>
        <dbReference type="Pfam" id="PF01975"/>
    </source>
</evidence>
<dbReference type="Gene3D" id="3.40.1210.10">
    <property type="entry name" value="Survival protein SurE-like phosphatase/nucleotidase"/>
    <property type="match status" value="1"/>
</dbReference>
<dbReference type="GO" id="GO:0016020">
    <property type="term" value="C:membrane"/>
    <property type="evidence" value="ECO:0007669"/>
    <property type="project" value="UniProtKB-SubCell"/>
</dbReference>